<evidence type="ECO:0000256" key="2">
    <source>
        <dbReference type="SAM" id="Phobius"/>
    </source>
</evidence>
<keyword evidence="2" id="KW-0812">Transmembrane</keyword>
<dbReference type="EMBL" id="CAJNDS010002188">
    <property type="protein sequence ID" value="CAE7364387.1"/>
    <property type="molecule type" value="Genomic_DNA"/>
</dbReference>
<keyword evidence="2" id="KW-1133">Transmembrane helix</keyword>
<dbReference type="CDD" id="cd00030">
    <property type="entry name" value="C2"/>
    <property type="match status" value="1"/>
</dbReference>
<feature type="region of interest" description="Disordered" evidence="1">
    <location>
        <begin position="146"/>
        <end position="173"/>
    </location>
</feature>
<feature type="transmembrane region" description="Helical" evidence="2">
    <location>
        <begin position="535"/>
        <end position="557"/>
    </location>
</feature>
<reference evidence="4" key="1">
    <citation type="submission" date="2021-02" db="EMBL/GenBank/DDBJ databases">
        <authorList>
            <person name="Dougan E. K."/>
            <person name="Rhodes N."/>
            <person name="Thang M."/>
            <person name="Chan C."/>
        </authorList>
    </citation>
    <scope>NUCLEOTIDE SEQUENCE</scope>
</reference>
<evidence type="ECO:0000259" key="3">
    <source>
        <dbReference type="PROSITE" id="PS50004"/>
    </source>
</evidence>
<dbReference type="Pfam" id="PF00168">
    <property type="entry name" value="C2"/>
    <property type="match status" value="1"/>
</dbReference>
<feature type="transmembrane region" description="Helical" evidence="2">
    <location>
        <begin position="286"/>
        <end position="315"/>
    </location>
</feature>
<organism evidence="4 5">
    <name type="scientific">Symbiodinium natans</name>
    <dbReference type="NCBI Taxonomy" id="878477"/>
    <lineage>
        <taxon>Eukaryota</taxon>
        <taxon>Sar</taxon>
        <taxon>Alveolata</taxon>
        <taxon>Dinophyceae</taxon>
        <taxon>Suessiales</taxon>
        <taxon>Symbiodiniaceae</taxon>
        <taxon>Symbiodinium</taxon>
    </lineage>
</organism>
<accession>A0A812Q4L4</accession>
<dbReference type="OrthoDB" id="417198at2759"/>
<evidence type="ECO:0000313" key="4">
    <source>
        <dbReference type="EMBL" id="CAE7364387.1"/>
    </source>
</evidence>
<evidence type="ECO:0000256" key="1">
    <source>
        <dbReference type="SAM" id="MobiDB-lite"/>
    </source>
</evidence>
<dbReference type="AlphaFoldDB" id="A0A812Q4L4"/>
<evidence type="ECO:0000313" key="5">
    <source>
        <dbReference type="Proteomes" id="UP000604046"/>
    </source>
</evidence>
<dbReference type="SMART" id="SM00239">
    <property type="entry name" value="C2"/>
    <property type="match status" value="1"/>
</dbReference>
<proteinExistence type="predicted"/>
<feature type="transmembrane region" description="Helical" evidence="2">
    <location>
        <begin position="321"/>
        <end position="338"/>
    </location>
</feature>
<dbReference type="SUPFAM" id="SSF49562">
    <property type="entry name" value="C2 domain (Calcium/lipid-binding domain, CaLB)"/>
    <property type="match status" value="1"/>
</dbReference>
<sequence length="631" mass="71866">MTRPDQAYYTLSGFAKLDIDIVEARKLIPSITSSFESYTGDEPDGFVKVFVDDTFKYSTHSINNNRSPQWNDPQSFDIVADLSMIRVAVFDLDGEPGSNLEDAIGFVEFCIADIPFDEEIDGWFELRFPNNLQGINTDRYYEHMHMREEEKCQSRPTEPPQKKKGKKEDNKKDTAAEELGDDIYVQSSAKVKSGVMGRTLKRLAFITGTGDKNNPASDEQYNAGEIHLKLKLRRVVSDNTALFAKALVPSYMTYATFIQEEFLPKLDLQELLDDSMDIKIEVVDDMLFAMLAFFSYVLAWRSWLLSGLLFIAVVSMAKNSMLAYGFFHAWLALVLILLKSEDWRTRMSTNGMNAPLNEDGLKQVARFNSTDEMHVYLIRMVQSNCGTISGWQELVHFAGTVVQGDGQVDVTYDQLLQALKDLWFLDFPTGNPVEVGSLVRVHDKRRGTVTRIDRANDKVEVDFDEPHFMDSRMSTTAHMKNVSVRPYAPAIPRILVPKSLRGLVTSIQFQVESVKKAILPATEGIRAFFVWKYPCYMGLVLTYLIFRSYVSFYAFAVEDSWCHTAIVVMTYLRNAIGGILVILVLFGQARIFKIIRGIGLMIASKCCDRRRAPECWKFFKQADEPYLKKTQ</sequence>
<dbReference type="PROSITE" id="PS50004">
    <property type="entry name" value="C2"/>
    <property type="match status" value="1"/>
</dbReference>
<name>A0A812Q4L4_9DINO</name>
<dbReference type="InterPro" id="IPR000008">
    <property type="entry name" value="C2_dom"/>
</dbReference>
<dbReference type="Proteomes" id="UP000604046">
    <property type="component" value="Unassembled WGS sequence"/>
</dbReference>
<dbReference type="InterPro" id="IPR035892">
    <property type="entry name" value="C2_domain_sf"/>
</dbReference>
<feature type="transmembrane region" description="Helical" evidence="2">
    <location>
        <begin position="563"/>
        <end position="586"/>
    </location>
</feature>
<keyword evidence="2" id="KW-0472">Membrane</keyword>
<gene>
    <name evidence="4" type="ORF">SNAT2548_LOCUS19720</name>
</gene>
<dbReference type="Gene3D" id="2.60.40.150">
    <property type="entry name" value="C2 domain"/>
    <property type="match status" value="1"/>
</dbReference>
<protein>
    <recommendedName>
        <fullName evidence="3">C2 domain-containing protein</fullName>
    </recommendedName>
</protein>
<feature type="domain" description="C2" evidence="3">
    <location>
        <begin position="1"/>
        <end position="124"/>
    </location>
</feature>
<keyword evidence="5" id="KW-1185">Reference proteome</keyword>
<comment type="caution">
    <text evidence="4">The sequence shown here is derived from an EMBL/GenBank/DDBJ whole genome shotgun (WGS) entry which is preliminary data.</text>
</comment>